<dbReference type="InterPro" id="IPR001279">
    <property type="entry name" value="Metallo-B-lactamas"/>
</dbReference>
<dbReference type="Pfam" id="PF00753">
    <property type="entry name" value="Lactamase_B"/>
    <property type="match status" value="1"/>
</dbReference>
<dbReference type="SUPFAM" id="SSF56281">
    <property type="entry name" value="Metallo-hydrolase/oxidoreductase"/>
    <property type="match status" value="1"/>
</dbReference>
<feature type="domain" description="Metallo-beta-lactamase" evidence="7">
    <location>
        <begin position="482"/>
        <end position="691"/>
    </location>
</feature>
<keyword evidence="5 6" id="KW-0472">Membrane</keyword>
<feature type="transmembrane region" description="Helical" evidence="6">
    <location>
        <begin position="346"/>
        <end position="369"/>
    </location>
</feature>
<dbReference type="PANTHER" id="PTHR30619">
    <property type="entry name" value="DNA INTERNALIZATION/COMPETENCE PROTEIN COMEC/REC2"/>
    <property type="match status" value="1"/>
</dbReference>
<dbReference type="RefSeq" id="WP_186871963.1">
    <property type="nucleotide sequence ID" value="NZ_JACOOR010000004.1"/>
</dbReference>
<evidence type="ECO:0000256" key="5">
    <source>
        <dbReference type="ARBA" id="ARBA00023136"/>
    </source>
</evidence>
<dbReference type="InterPro" id="IPR035681">
    <property type="entry name" value="ComA-like_MBL"/>
</dbReference>
<keyword evidence="2" id="KW-1003">Cell membrane</keyword>
<accession>A0A923RLW5</accession>
<dbReference type="AlphaFoldDB" id="A0A923RLW5"/>
<dbReference type="GO" id="GO:0030420">
    <property type="term" value="P:establishment of competence for transformation"/>
    <property type="evidence" value="ECO:0007669"/>
    <property type="project" value="InterPro"/>
</dbReference>
<gene>
    <name evidence="8" type="ORF">H8S44_07690</name>
</gene>
<feature type="transmembrane region" description="Helical" evidence="6">
    <location>
        <begin position="214"/>
        <end position="231"/>
    </location>
</feature>
<evidence type="ECO:0000313" key="8">
    <source>
        <dbReference type="EMBL" id="MBC5659649.1"/>
    </source>
</evidence>
<evidence type="ECO:0000256" key="6">
    <source>
        <dbReference type="SAM" id="Phobius"/>
    </source>
</evidence>
<keyword evidence="4 6" id="KW-1133">Transmembrane helix</keyword>
<protein>
    <submittedName>
        <fullName evidence="8">DNA internalization-related competence protein ComEC/Rec2</fullName>
    </submittedName>
</protein>
<dbReference type="PANTHER" id="PTHR30619:SF1">
    <property type="entry name" value="RECOMBINATION PROTEIN 2"/>
    <property type="match status" value="1"/>
</dbReference>
<evidence type="ECO:0000313" key="9">
    <source>
        <dbReference type="Proteomes" id="UP000649345"/>
    </source>
</evidence>
<sequence>MKKRPLCLAALLTAFLLLCLPAELFWKSSCLSEGRGAPDFISGEVCGLDPDGRTVRLEHTNVSDTGILLVYFKAEQEISIGNLLRIEENFTLKEPEAPTNPGQFDGRAYNQTQDIVLICYADRAVVTDAKERYPAQWLYLAGQKLQRRLEQVFPEQDAEVLKAMLLGERSGLSAEVKSVYQRSGMSHLLAISGLHVSFLGMGLYRLLRRLGGSWVSAGFPAGAAILFYGLLTGMSTSTARAVIMLLVALGADILGRSYDLLTALAMGALLLLADQPLLVRAPSFLLSFGAVLGIGLVFPVLRDYFPPAGKRLQALGAGVAIQLVTLPLVAYFYYEVPVYGMFLNLLVVPLMSLVMVSGLSALGLTFLSVKLAGIPAWLCSLLLRSFSLLGSLSLKLPGAVWVCGKPKKWQMALYYGGLVLWLWKHYQNPEKEKERAQEKERTQKKGSKLRQCRKLLPILMLMLLLFWRTDRGFSFTMLDVGQGDGLFLRTGQGTTLLIDGGSTDVKQVGTYRILPFLKAKGVGTLDYMLVTHTDEDHISGLREILEEAGKPGGVRVRQLLLTGQARKREQGRKLEELAEKAGTAVREVQEGSLIRERDTLLSCLHPEKKGEYEDVNGESEVWLVEYKEFRLLLTGDLGEQQEQEIREREKKRGESLSCQVLKAGHHGSRYSSSEEWLQQVKPELTLISCGADNHYGHPHGETLERLAAVGSEILVTAKNGAVTIRSDGRRFTAEAFGCISR</sequence>
<dbReference type="InterPro" id="IPR036866">
    <property type="entry name" value="RibonucZ/Hydroxyglut_hydro"/>
</dbReference>
<feature type="transmembrane region" description="Helical" evidence="6">
    <location>
        <begin position="381"/>
        <end position="402"/>
    </location>
</feature>
<evidence type="ECO:0000256" key="4">
    <source>
        <dbReference type="ARBA" id="ARBA00022989"/>
    </source>
</evidence>
<dbReference type="Gene3D" id="3.60.15.10">
    <property type="entry name" value="Ribonuclease Z/Hydroxyacylglutathione hydrolase-like"/>
    <property type="match status" value="1"/>
</dbReference>
<name>A0A923RLW5_9FIRM</name>
<evidence type="ECO:0000256" key="3">
    <source>
        <dbReference type="ARBA" id="ARBA00022692"/>
    </source>
</evidence>
<dbReference type="CDD" id="cd07731">
    <property type="entry name" value="ComA-like_MBL-fold"/>
    <property type="match status" value="1"/>
</dbReference>
<dbReference type="SMART" id="SM00849">
    <property type="entry name" value="Lactamase_B"/>
    <property type="match status" value="1"/>
</dbReference>
<dbReference type="Proteomes" id="UP000649345">
    <property type="component" value="Unassembled WGS sequence"/>
</dbReference>
<evidence type="ECO:0000256" key="1">
    <source>
        <dbReference type="ARBA" id="ARBA00004651"/>
    </source>
</evidence>
<dbReference type="GO" id="GO:0005886">
    <property type="term" value="C:plasma membrane"/>
    <property type="evidence" value="ECO:0007669"/>
    <property type="project" value="UniProtKB-SubCell"/>
</dbReference>
<dbReference type="NCBIfam" id="TIGR00360">
    <property type="entry name" value="ComEC_N-term"/>
    <property type="match status" value="1"/>
</dbReference>
<dbReference type="InterPro" id="IPR052159">
    <property type="entry name" value="Competence_DNA_uptake"/>
</dbReference>
<proteinExistence type="predicted"/>
<dbReference type="Pfam" id="PF03772">
    <property type="entry name" value="Competence"/>
    <property type="match status" value="1"/>
</dbReference>
<feature type="transmembrane region" description="Helical" evidence="6">
    <location>
        <begin position="284"/>
        <end position="302"/>
    </location>
</feature>
<dbReference type="InterPro" id="IPR004477">
    <property type="entry name" value="ComEC_N"/>
</dbReference>
<keyword evidence="3 6" id="KW-0812">Transmembrane</keyword>
<comment type="subcellular location">
    <subcellularLocation>
        <location evidence="1">Cell membrane</location>
        <topology evidence="1">Multi-pass membrane protein</topology>
    </subcellularLocation>
</comment>
<keyword evidence="9" id="KW-1185">Reference proteome</keyword>
<feature type="transmembrane region" description="Helical" evidence="6">
    <location>
        <begin position="314"/>
        <end position="334"/>
    </location>
</feature>
<evidence type="ECO:0000256" key="2">
    <source>
        <dbReference type="ARBA" id="ARBA00022475"/>
    </source>
</evidence>
<reference evidence="8" key="1">
    <citation type="submission" date="2020-08" db="EMBL/GenBank/DDBJ databases">
        <title>Genome public.</title>
        <authorList>
            <person name="Liu C."/>
            <person name="Sun Q."/>
        </authorList>
    </citation>
    <scope>NUCLEOTIDE SEQUENCE</scope>
    <source>
        <strain evidence="8">NSJ-68</strain>
    </source>
</reference>
<organism evidence="8 9">
    <name type="scientific">Anaerosacchariphilus hominis</name>
    <dbReference type="NCBI Taxonomy" id="2763017"/>
    <lineage>
        <taxon>Bacteria</taxon>
        <taxon>Bacillati</taxon>
        <taxon>Bacillota</taxon>
        <taxon>Clostridia</taxon>
        <taxon>Lachnospirales</taxon>
        <taxon>Lachnospiraceae</taxon>
        <taxon>Anaerosacchariphilus</taxon>
    </lineage>
</organism>
<dbReference type="InterPro" id="IPR004797">
    <property type="entry name" value="Competence_ComEC/Rec2"/>
</dbReference>
<feature type="transmembrane region" description="Helical" evidence="6">
    <location>
        <begin position="237"/>
        <end position="254"/>
    </location>
</feature>
<evidence type="ECO:0000259" key="7">
    <source>
        <dbReference type="SMART" id="SM00849"/>
    </source>
</evidence>
<dbReference type="EMBL" id="JACOOR010000004">
    <property type="protein sequence ID" value="MBC5659649.1"/>
    <property type="molecule type" value="Genomic_DNA"/>
</dbReference>
<dbReference type="NCBIfam" id="TIGR00361">
    <property type="entry name" value="ComEC_Rec2"/>
    <property type="match status" value="1"/>
</dbReference>
<comment type="caution">
    <text evidence="8">The sequence shown here is derived from an EMBL/GenBank/DDBJ whole genome shotgun (WGS) entry which is preliminary data.</text>
</comment>